<proteinExistence type="predicted"/>
<evidence type="ECO:0000313" key="2">
    <source>
        <dbReference type="EMBL" id="KKI51405.1"/>
    </source>
</evidence>
<protein>
    <recommendedName>
        <fullName evidence="4">Oxaloacetate decarboxylase</fullName>
    </recommendedName>
</protein>
<evidence type="ECO:0000313" key="3">
    <source>
        <dbReference type="Proteomes" id="UP000034076"/>
    </source>
</evidence>
<comment type="caution">
    <text evidence="2">The sequence shown here is derived from an EMBL/GenBank/DDBJ whole genome shotgun (WGS) entry which is preliminary data.</text>
</comment>
<keyword evidence="1" id="KW-0812">Transmembrane</keyword>
<keyword evidence="1" id="KW-1133">Transmembrane helix</keyword>
<accession>A0A0M2NMF0</accession>
<keyword evidence="1" id="KW-0472">Membrane</keyword>
<dbReference type="Proteomes" id="UP000034076">
    <property type="component" value="Unassembled WGS sequence"/>
</dbReference>
<dbReference type="EMBL" id="LAYJ01000078">
    <property type="protein sequence ID" value="KKI51405.1"/>
    <property type="molecule type" value="Genomic_DNA"/>
</dbReference>
<keyword evidence="3" id="KW-1185">Reference proteome</keyword>
<reference evidence="2 3" key="1">
    <citation type="submission" date="2015-04" db="EMBL/GenBank/DDBJ databases">
        <title>Draft genome sequence of bacteremic isolate Catabacter hongkongensis type strain HKU16T.</title>
        <authorList>
            <person name="Lau S.K."/>
            <person name="Teng J.L."/>
            <person name="Huang Y."/>
            <person name="Curreem S.O."/>
            <person name="Tsui S.K."/>
            <person name="Woo P.C."/>
        </authorList>
    </citation>
    <scope>NUCLEOTIDE SEQUENCE [LARGE SCALE GENOMIC DNA]</scope>
    <source>
        <strain evidence="2 3">HKU16</strain>
    </source>
</reference>
<name>A0A0M2NMF0_9FIRM</name>
<dbReference type="RefSeq" id="WP_268872442.1">
    <property type="nucleotide sequence ID" value="NZ_CAUERS010000048.1"/>
</dbReference>
<evidence type="ECO:0008006" key="4">
    <source>
        <dbReference type="Google" id="ProtNLM"/>
    </source>
</evidence>
<feature type="transmembrane region" description="Helical" evidence="1">
    <location>
        <begin position="12"/>
        <end position="32"/>
    </location>
</feature>
<dbReference type="STRING" id="270498.CHK_1193"/>
<organism evidence="2 3">
    <name type="scientific">Christensenella hongkongensis</name>
    <dbReference type="NCBI Taxonomy" id="270498"/>
    <lineage>
        <taxon>Bacteria</taxon>
        <taxon>Bacillati</taxon>
        <taxon>Bacillota</taxon>
        <taxon>Clostridia</taxon>
        <taxon>Christensenellales</taxon>
        <taxon>Christensenellaceae</taxon>
        <taxon>Christensenella</taxon>
    </lineage>
</organism>
<gene>
    <name evidence="2" type="ORF">CHK_1193</name>
</gene>
<evidence type="ECO:0000256" key="1">
    <source>
        <dbReference type="SAM" id="Phobius"/>
    </source>
</evidence>
<sequence length="42" mass="4622">MDVVGASLQLMWQGMVSIFVVMAAICIVVLIVNKVTTKKKKQ</sequence>
<dbReference type="AlphaFoldDB" id="A0A0M2NMF0"/>